<evidence type="ECO:0000313" key="1">
    <source>
        <dbReference type="EMBL" id="MFC4728957.1"/>
    </source>
</evidence>
<comment type="caution">
    <text evidence="1">The sequence shown here is derived from an EMBL/GenBank/DDBJ whole genome shotgun (WGS) entry which is preliminary data.</text>
</comment>
<proteinExistence type="predicted"/>
<evidence type="ECO:0000313" key="2">
    <source>
        <dbReference type="Proteomes" id="UP001595892"/>
    </source>
</evidence>
<name>A0ABV9NKY3_9GAMM</name>
<dbReference type="Pfam" id="PF14081">
    <property type="entry name" value="DUF4262"/>
    <property type="match status" value="1"/>
</dbReference>
<dbReference type="InterPro" id="IPR025358">
    <property type="entry name" value="DUF4262"/>
</dbReference>
<organism evidence="1 2">
    <name type="scientific">Coralloluteibacterium thermophilum</name>
    <dbReference type="NCBI Taxonomy" id="2707049"/>
    <lineage>
        <taxon>Bacteria</taxon>
        <taxon>Pseudomonadati</taxon>
        <taxon>Pseudomonadota</taxon>
        <taxon>Gammaproteobacteria</taxon>
        <taxon>Lysobacterales</taxon>
        <taxon>Lysobacteraceae</taxon>
        <taxon>Coralloluteibacterium</taxon>
    </lineage>
</organism>
<sequence>MNDYERNILAHIDEYGCSVTSVFDPDGEGPPFSYSIGIVRSAGAPELIVVGLGSKISHWLVNEYNRRVQAGDRFSQGVPYSGFLEGFAVQFGPVDRHHRKEYMRSAHWLHGGTDFEALQLIWPSTSGVWPWDPEADDAFRRSQPLLAGVASGDAP</sequence>
<dbReference type="RefSeq" id="WP_377005024.1">
    <property type="nucleotide sequence ID" value="NZ_JBHSGG010000033.1"/>
</dbReference>
<reference evidence="2" key="1">
    <citation type="journal article" date="2019" name="Int. J. Syst. Evol. Microbiol.">
        <title>The Global Catalogue of Microorganisms (GCM) 10K type strain sequencing project: providing services to taxonomists for standard genome sequencing and annotation.</title>
        <authorList>
            <consortium name="The Broad Institute Genomics Platform"/>
            <consortium name="The Broad Institute Genome Sequencing Center for Infectious Disease"/>
            <person name="Wu L."/>
            <person name="Ma J."/>
        </authorList>
    </citation>
    <scope>NUCLEOTIDE SEQUENCE [LARGE SCALE GENOMIC DNA]</scope>
    <source>
        <strain evidence="2">CGMCC 1.13574</strain>
    </source>
</reference>
<gene>
    <name evidence="1" type="ORF">ACFO3Q_12345</name>
</gene>
<dbReference type="Proteomes" id="UP001595892">
    <property type="component" value="Unassembled WGS sequence"/>
</dbReference>
<keyword evidence="2" id="KW-1185">Reference proteome</keyword>
<accession>A0ABV9NKY3</accession>
<protein>
    <submittedName>
        <fullName evidence="1">DUF4262 domain-containing protein</fullName>
    </submittedName>
</protein>
<dbReference type="EMBL" id="JBHSGG010000033">
    <property type="protein sequence ID" value="MFC4728957.1"/>
    <property type="molecule type" value="Genomic_DNA"/>
</dbReference>